<evidence type="ECO:0000259" key="13">
    <source>
        <dbReference type="PROSITE" id="PS50109"/>
    </source>
</evidence>
<evidence type="ECO:0000256" key="4">
    <source>
        <dbReference type="ARBA" id="ARBA00012438"/>
    </source>
</evidence>
<dbReference type="Gene3D" id="1.10.287.130">
    <property type="match status" value="1"/>
</dbReference>
<dbReference type="InParanoid" id="A0A543AQH2"/>
<keyword evidence="6" id="KW-0808">Transferase</keyword>
<dbReference type="InterPro" id="IPR003660">
    <property type="entry name" value="HAMP_dom"/>
</dbReference>
<dbReference type="SUPFAM" id="SSF55874">
    <property type="entry name" value="ATPase domain of HSP90 chaperone/DNA topoisomerase II/histidine kinase"/>
    <property type="match status" value="1"/>
</dbReference>
<dbReference type="Pfam" id="PF00512">
    <property type="entry name" value="HisKA"/>
    <property type="match status" value="1"/>
</dbReference>
<name>A0A543AQH2_9ACTN</name>
<evidence type="ECO:0000259" key="14">
    <source>
        <dbReference type="PROSITE" id="PS50885"/>
    </source>
</evidence>
<evidence type="ECO:0000256" key="2">
    <source>
        <dbReference type="ARBA" id="ARBA00001968"/>
    </source>
</evidence>
<dbReference type="InterPro" id="IPR005467">
    <property type="entry name" value="His_kinase_dom"/>
</dbReference>
<evidence type="ECO:0000256" key="7">
    <source>
        <dbReference type="ARBA" id="ARBA00022692"/>
    </source>
</evidence>
<feature type="domain" description="Histidine kinase" evidence="13">
    <location>
        <begin position="253"/>
        <end position="467"/>
    </location>
</feature>
<dbReference type="FunFam" id="3.30.565.10:FF:000006">
    <property type="entry name" value="Sensor histidine kinase WalK"/>
    <property type="match status" value="1"/>
</dbReference>
<evidence type="ECO:0000256" key="1">
    <source>
        <dbReference type="ARBA" id="ARBA00000085"/>
    </source>
</evidence>
<dbReference type="RefSeq" id="WP_142034239.1">
    <property type="nucleotide sequence ID" value="NZ_JBHTGS010000002.1"/>
</dbReference>
<dbReference type="SMART" id="SM00304">
    <property type="entry name" value="HAMP"/>
    <property type="match status" value="1"/>
</dbReference>
<dbReference type="GO" id="GO:0005886">
    <property type="term" value="C:plasma membrane"/>
    <property type="evidence" value="ECO:0007669"/>
    <property type="project" value="UniProtKB-SubCell"/>
</dbReference>
<keyword evidence="10" id="KW-0902">Two-component regulatory system</keyword>
<evidence type="ECO:0000256" key="12">
    <source>
        <dbReference type="SAM" id="Phobius"/>
    </source>
</evidence>
<dbReference type="PRINTS" id="PR00344">
    <property type="entry name" value="BCTRLSENSOR"/>
</dbReference>
<dbReference type="Pfam" id="PF02518">
    <property type="entry name" value="HATPase_c"/>
    <property type="match status" value="1"/>
</dbReference>
<keyword evidence="5" id="KW-0597">Phosphoprotein</keyword>
<dbReference type="EMBL" id="VFOW01000001">
    <property type="protein sequence ID" value="TQL74837.1"/>
    <property type="molecule type" value="Genomic_DNA"/>
</dbReference>
<feature type="domain" description="HAMP" evidence="14">
    <location>
        <begin position="185"/>
        <end position="238"/>
    </location>
</feature>
<dbReference type="PANTHER" id="PTHR45436:SF5">
    <property type="entry name" value="SENSOR HISTIDINE KINASE TRCS"/>
    <property type="match status" value="1"/>
</dbReference>
<gene>
    <name evidence="15" type="ORF">FB566_0325</name>
</gene>
<dbReference type="InterPro" id="IPR003594">
    <property type="entry name" value="HATPase_dom"/>
</dbReference>
<comment type="subcellular location">
    <subcellularLocation>
        <location evidence="3">Cell membrane</location>
    </subcellularLocation>
</comment>
<dbReference type="SMART" id="SM00388">
    <property type="entry name" value="HisKA"/>
    <property type="match status" value="1"/>
</dbReference>
<dbReference type="EC" id="2.7.13.3" evidence="4"/>
<keyword evidence="7 12" id="KW-0812">Transmembrane</keyword>
<dbReference type="SUPFAM" id="SSF158472">
    <property type="entry name" value="HAMP domain-like"/>
    <property type="match status" value="1"/>
</dbReference>
<dbReference type="CDD" id="cd00082">
    <property type="entry name" value="HisKA"/>
    <property type="match status" value="1"/>
</dbReference>
<comment type="caution">
    <text evidence="15">The sequence shown here is derived from an EMBL/GenBank/DDBJ whole genome shotgun (WGS) entry which is preliminary data.</text>
</comment>
<dbReference type="GO" id="GO:0005509">
    <property type="term" value="F:calcium ion binding"/>
    <property type="evidence" value="ECO:0007669"/>
    <property type="project" value="UniProtKB-ARBA"/>
</dbReference>
<evidence type="ECO:0000313" key="16">
    <source>
        <dbReference type="Proteomes" id="UP000317043"/>
    </source>
</evidence>
<evidence type="ECO:0000256" key="11">
    <source>
        <dbReference type="ARBA" id="ARBA00023136"/>
    </source>
</evidence>
<dbReference type="PROSITE" id="PS50885">
    <property type="entry name" value="HAMP"/>
    <property type="match status" value="1"/>
</dbReference>
<evidence type="ECO:0000256" key="10">
    <source>
        <dbReference type="ARBA" id="ARBA00023012"/>
    </source>
</evidence>
<proteinExistence type="predicted"/>
<evidence type="ECO:0000256" key="8">
    <source>
        <dbReference type="ARBA" id="ARBA00022777"/>
    </source>
</evidence>
<reference evidence="15 16" key="1">
    <citation type="submission" date="2019-06" db="EMBL/GenBank/DDBJ databases">
        <title>Sequencing the genomes of 1000 actinobacteria strains.</title>
        <authorList>
            <person name="Klenk H.-P."/>
        </authorList>
    </citation>
    <scope>NUCLEOTIDE SEQUENCE [LARGE SCALE GENOMIC DNA]</scope>
    <source>
        <strain evidence="15 16">DSM 45928</strain>
    </source>
</reference>
<feature type="transmembrane region" description="Helical" evidence="12">
    <location>
        <begin position="161"/>
        <end position="184"/>
    </location>
</feature>
<evidence type="ECO:0000256" key="9">
    <source>
        <dbReference type="ARBA" id="ARBA00022989"/>
    </source>
</evidence>
<dbReference type="InterPro" id="IPR004358">
    <property type="entry name" value="Sig_transdc_His_kin-like_C"/>
</dbReference>
<dbReference type="SUPFAM" id="SSF47384">
    <property type="entry name" value="Homodimeric domain of signal transducing histidine kinase"/>
    <property type="match status" value="1"/>
</dbReference>
<keyword evidence="9 12" id="KW-1133">Transmembrane helix</keyword>
<keyword evidence="11 12" id="KW-0472">Membrane</keyword>
<dbReference type="CDD" id="cd00075">
    <property type="entry name" value="HATPase"/>
    <property type="match status" value="1"/>
</dbReference>
<protein>
    <recommendedName>
        <fullName evidence="4">histidine kinase</fullName>
        <ecNumber evidence="4">2.7.13.3</ecNumber>
    </recommendedName>
</protein>
<dbReference type="PROSITE" id="PS50109">
    <property type="entry name" value="HIS_KIN"/>
    <property type="match status" value="1"/>
</dbReference>
<keyword evidence="16" id="KW-1185">Reference proteome</keyword>
<dbReference type="AlphaFoldDB" id="A0A543AQH2"/>
<dbReference type="OrthoDB" id="9786919at2"/>
<accession>A0A543AQH2</accession>
<dbReference type="GO" id="GO:0000155">
    <property type="term" value="F:phosphorelay sensor kinase activity"/>
    <property type="evidence" value="ECO:0007669"/>
    <property type="project" value="InterPro"/>
</dbReference>
<dbReference type="Pfam" id="PF00672">
    <property type="entry name" value="HAMP"/>
    <property type="match status" value="1"/>
</dbReference>
<dbReference type="Proteomes" id="UP000317043">
    <property type="component" value="Unassembled WGS sequence"/>
</dbReference>
<dbReference type="Gene3D" id="3.30.565.10">
    <property type="entry name" value="Histidine kinase-like ATPase, C-terminal domain"/>
    <property type="match status" value="1"/>
</dbReference>
<dbReference type="CDD" id="cd06225">
    <property type="entry name" value="HAMP"/>
    <property type="match status" value="1"/>
</dbReference>
<dbReference type="InterPro" id="IPR036890">
    <property type="entry name" value="HATPase_C_sf"/>
</dbReference>
<sequence>MAIKTRLILAMAALLCAATFVIGSVAIGGVTQVMTSRIDTQLSDFLRQAGEIITTDEITAANSAEPAAPATVAVMFFGPDGELLHTVPAGYADDPLPLPALSHDPGPTPEPITVNSSTSNVQYRVLASKIKPLFAPDLREKPTTMIAAIPLVEVDAVQRHLLFVMVITITAVLVVGISTAWWITRRGLKPVNNMINAAVAVADGDLARRLPAHSERTEIGKLATALNIMVSKLVNAITERDTQQVRLRRFVADASHELRTPLAAISGYAELYESGGTPPGPALDRAMGRIRGESHRMAALVDDLLLLARLDQETTPSRRRLDLRQLVYDAVDDARAADGEREIMVHARTPLIVHGHDARLRQVVGNLLTNARTHTPAETGVWVVAESRGDEAVVSVIDNGPGIPEEHRHRVFDRFYRADDSRSRDTGGTGLGLSIVKSIVEAHDGRVELESVWGRGTTVRFVLPLAGPDTGLGHDV</sequence>
<comment type="catalytic activity">
    <reaction evidence="1">
        <text>ATP + protein L-histidine = ADP + protein N-phospho-L-histidine.</text>
        <dbReference type="EC" id="2.7.13.3"/>
    </reaction>
</comment>
<evidence type="ECO:0000256" key="3">
    <source>
        <dbReference type="ARBA" id="ARBA00004236"/>
    </source>
</evidence>
<dbReference type="InterPro" id="IPR003661">
    <property type="entry name" value="HisK_dim/P_dom"/>
</dbReference>
<dbReference type="FunFam" id="1.10.287.130:FF:000001">
    <property type="entry name" value="Two-component sensor histidine kinase"/>
    <property type="match status" value="1"/>
</dbReference>
<comment type="cofactor">
    <cofactor evidence="2">
        <name>a divalent metal cation</name>
        <dbReference type="ChEBI" id="CHEBI:60240"/>
    </cofactor>
</comment>
<evidence type="ECO:0000256" key="6">
    <source>
        <dbReference type="ARBA" id="ARBA00022679"/>
    </source>
</evidence>
<evidence type="ECO:0000313" key="15">
    <source>
        <dbReference type="EMBL" id="TQL74837.1"/>
    </source>
</evidence>
<organism evidence="15 16">
    <name type="scientific">Stackebrandtia endophytica</name>
    <dbReference type="NCBI Taxonomy" id="1496996"/>
    <lineage>
        <taxon>Bacteria</taxon>
        <taxon>Bacillati</taxon>
        <taxon>Actinomycetota</taxon>
        <taxon>Actinomycetes</taxon>
        <taxon>Glycomycetales</taxon>
        <taxon>Glycomycetaceae</taxon>
        <taxon>Stackebrandtia</taxon>
    </lineage>
</organism>
<keyword evidence="8 15" id="KW-0418">Kinase</keyword>
<dbReference type="PANTHER" id="PTHR45436">
    <property type="entry name" value="SENSOR HISTIDINE KINASE YKOH"/>
    <property type="match status" value="1"/>
</dbReference>
<dbReference type="SMART" id="SM00387">
    <property type="entry name" value="HATPase_c"/>
    <property type="match status" value="1"/>
</dbReference>
<dbReference type="InterPro" id="IPR036097">
    <property type="entry name" value="HisK_dim/P_sf"/>
</dbReference>
<dbReference type="Gene3D" id="6.10.340.10">
    <property type="match status" value="1"/>
</dbReference>
<evidence type="ECO:0000256" key="5">
    <source>
        <dbReference type="ARBA" id="ARBA00022553"/>
    </source>
</evidence>
<dbReference type="InterPro" id="IPR050428">
    <property type="entry name" value="TCS_sensor_his_kinase"/>
</dbReference>